<evidence type="ECO:0000313" key="1">
    <source>
        <dbReference type="EMBL" id="GME25526.1"/>
    </source>
</evidence>
<organism evidence="1 2">
    <name type="scientific">Neofusicoccum parvum</name>
    <dbReference type="NCBI Taxonomy" id="310453"/>
    <lineage>
        <taxon>Eukaryota</taxon>
        <taxon>Fungi</taxon>
        <taxon>Dikarya</taxon>
        <taxon>Ascomycota</taxon>
        <taxon>Pezizomycotina</taxon>
        <taxon>Dothideomycetes</taxon>
        <taxon>Dothideomycetes incertae sedis</taxon>
        <taxon>Botryosphaeriales</taxon>
        <taxon>Botryosphaeriaceae</taxon>
        <taxon>Neofusicoccum</taxon>
    </lineage>
</organism>
<protein>
    <submittedName>
        <fullName evidence="1">Uncharacterized protein</fullName>
    </submittedName>
</protein>
<dbReference type="EMBL" id="BSXG01000020">
    <property type="protein sequence ID" value="GME25526.1"/>
    <property type="molecule type" value="Genomic_DNA"/>
</dbReference>
<evidence type="ECO:0000313" key="2">
    <source>
        <dbReference type="Proteomes" id="UP001165186"/>
    </source>
</evidence>
<dbReference type="Proteomes" id="UP001165186">
    <property type="component" value="Unassembled WGS sequence"/>
</dbReference>
<gene>
    <name evidence="1" type="primary">g11368</name>
    <name evidence="1" type="ORF">NpPPO83_00011368</name>
</gene>
<name>A0ACB5RYJ6_9PEZI</name>
<accession>A0ACB5RYJ6</accession>
<reference evidence="1" key="1">
    <citation type="submission" date="2024-09" db="EMBL/GenBank/DDBJ databases">
        <title>Draft Genome Sequences of Neofusicoccum parvum.</title>
        <authorList>
            <person name="Ashida A."/>
            <person name="Camagna M."/>
            <person name="Tanaka A."/>
            <person name="Takemoto D."/>
        </authorList>
    </citation>
    <scope>NUCLEOTIDE SEQUENCE</scope>
    <source>
        <strain evidence="1">PPO83</strain>
    </source>
</reference>
<keyword evidence="2" id="KW-1185">Reference proteome</keyword>
<sequence>MASFFSSVRQGFGGRSNKNSNNQSPSQGKGNASPTTSYQAAPQQYPPGAMQQMPYSPSMATAVPNEAPIEADRSQSPQNRKPPYFFREEHSNLIVKGNFMTLAARPKMVDEGEWLAHQVVEQYRLLDGMIMIIKTVDERTGRPICNPDTCPTMSAAGHTYTWLDNNKKPIKIPAYQYIQLVQKWIVGKIGDQNLFPTDTSIPSQPSGTSAATYASGGLNTPSANSPILAGPTSLNAPLSQLSGDEWMGKTAGFPKHFKDDIKSIYRQMMRCYAHLYHGHWLDPFWNLNAYKELNTCFIHFINVGQQYDLLSEKEMEPMMPLIQLWLAKGLLPDKQGDGAQPASSSQPPASQPQEGQPAPGSAS</sequence>
<proteinExistence type="predicted"/>
<comment type="caution">
    <text evidence="1">The sequence shown here is derived from an EMBL/GenBank/DDBJ whole genome shotgun (WGS) entry which is preliminary data.</text>
</comment>